<protein>
    <submittedName>
        <fullName evidence="1">MBL fold metallo-hydrolase</fullName>
    </submittedName>
</protein>
<organism evidence="1 2">
    <name type="scientific">Gordonia liuliyuniae</name>
    <dbReference type="NCBI Taxonomy" id="2911517"/>
    <lineage>
        <taxon>Bacteria</taxon>
        <taxon>Bacillati</taxon>
        <taxon>Actinomycetota</taxon>
        <taxon>Actinomycetes</taxon>
        <taxon>Mycobacteriales</taxon>
        <taxon>Gordoniaceae</taxon>
        <taxon>Gordonia</taxon>
    </lineage>
</organism>
<evidence type="ECO:0000313" key="1">
    <source>
        <dbReference type="EMBL" id="MCF8588916.1"/>
    </source>
</evidence>
<keyword evidence="2" id="KW-1185">Reference proteome</keyword>
<dbReference type="PANTHER" id="PTHR43546">
    <property type="entry name" value="UPF0173 METAL-DEPENDENT HYDROLASE MJ1163-RELATED"/>
    <property type="match status" value="1"/>
</dbReference>
<dbReference type="EMBL" id="JAKKOR010000007">
    <property type="protein sequence ID" value="MCF8588916.1"/>
    <property type="molecule type" value="Genomic_DNA"/>
</dbReference>
<evidence type="ECO:0000313" key="2">
    <source>
        <dbReference type="Proteomes" id="UP001200110"/>
    </source>
</evidence>
<dbReference type="RefSeq" id="WP_236998141.1">
    <property type="nucleotide sequence ID" value="NZ_JAKKOR010000007.1"/>
</dbReference>
<dbReference type="InterPro" id="IPR036866">
    <property type="entry name" value="RibonucZ/Hydroxyglut_hydro"/>
</dbReference>
<gene>
    <name evidence="1" type="ORF">L5G33_10645</name>
</gene>
<dbReference type="SUPFAM" id="SSF56281">
    <property type="entry name" value="Metallo-hydrolase/oxidoreductase"/>
    <property type="match status" value="1"/>
</dbReference>
<dbReference type="InterPro" id="IPR050114">
    <property type="entry name" value="UPF0173_UPF0282_UlaG_hydrolase"/>
</dbReference>
<sequence length="302" mass="32661">MRIRPGRPRLDDYDRYFDLPAAPADAPLTITWAGVTTLLITDGASSIMTDGFFTRPSLLSVGVRRLRSSPPRIDDALTRLGVERLDAVIPVHTHFDHALDSATVARRTGADLIGGASVAYLGHGLPDGRVRVVDAGSTVSAGAFDVTLIRGDHCPPDRYPGDITAPVVQPVRASAYRCGEAWSTVVVHRASDRRLLIVGSAGYVEGALAGQTADVVYLGIGQLGVQSPEYIETFWHETVRTVGAHRVVCTHWDDFFRPLDRPLRALPYAGDDLDVTMTTLARLAQADGVALHLPTLWRPVAL</sequence>
<dbReference type="Gene3D" id="3.60.15.10">
    <property type="entry name" value="Ribonuclease Z/Hydroxyacylglutathione hydrolase-like"/>
    <property type="match status" value="1"/>
</dbReference>
<dbReference type="PANTHER" id="PTHR43546:SF3">
    <property type="entry name" value="UPF0173 METAL-DEPENDENT HYDROLASE MJ1163"/>
    <property type="match status" value="1"/>
</dbReference>
<name>A0ABS9ITM0_9ACTN</name>
<proteinExistence type="predicted"/>
<comment type="caution">
    <text evidence="1">The sequence shown here is derived from an EMBL/GenBank/DDBJ whole genome shotgun (WGS) entry which is preliminary data.</text>
</comment>
<accession>A0ABS9ITM0</accession>
<reference evidence="1 2" key="1">
    <citation type="submission" date="2022-01" db="EMBL/GenBank/DDBJ databases">
        <authorList>
            <person name="Huang Y."/>
        </authorList>
    </citation>
    <scope>NUCLEOTIDE SEQUENCE [LARGE SCALE GENOMIC DNA]</scope>
    <source>
        <strain evidence="1 2">HY366</strain>
    </source>
</reference>
<dbReference type="Proteomes" id="UP001200110">
    <property type="component" value="Unassembled WGS sequence"/>
</dbReference>